<comment type="pathway">
    <text evidence="1">Lipid metabolism.</text>
</comment>
<dbReference type="Gene3D" id="3.40.50.150">
    <property type="entry name" value="Vaccinia Virus protein VP39"/>
    <property type="match status" value="1"/>
</dbReference>
<dbReference type="GO" id="GO:0008168">
    <property type="term" value="F:methyltransferase activity"/>
    <property type="evidence" value="ECO:0007669"/>
    <property type="project" value="UniProtKB-KW"/>
</dbReference>
<dbReference type="EMBL" id="AY714852">
    <property type="protein sequence ID" value="AAU83541.1"/>
    <property type="molecule type" value="Genomic_DNA"/>
</dbReference>
<evidence type="ECO:0000256" key="4">
    <source>
        <dbReference type="ARBA" id="ARBA00025707"/>
    </source>
</evidence>
<name>Q64AN6_UNCAG</name>
<keyword evidence="3 5" id="KW-0808">Transferase</keyword>
<accession>Q64AN6</accession>
<dbReference type="PANTHER" id="PTHR44307:SF2">
    <property type="entry name" value="PHOSPHOETHANOLAMINE METHYLTRANSFERASE ISOFORM X1"/>
    <property type="match status" value="1"/>
</dbReference>
<protein>
    <submittedName>
        <fullName evidence="5">Putative methyltransferase</fullName>
    </submittedName>
</protein>
<reference evidence="5" key="2">
    <citation type="submission" date="2004-08" db="EMBL/GenBank/DDBJ databases">
        <authorList>
            <person name="Putnam N."/>
            <person name="Detter J.C."/>
            <person name="Richardson P.M."/>
            <person name="Rokhsar D."/>
        </authorList>
    </citation>
    <scope>NUCLEOTIDE SEQUENCE</scope>
</reference>
<sequence length="187" mass="21168">MSINYAMTLLENEAELVKRLCARILEAEEEKRKILDLGCGSGKLAIYLSEETGYDVTGVDPGRERIEKARENSSSVTFEVQPAEETTFADNTFDVVVSLKSWHEMVDAKAALRESMRLLTEGGTIYIIDWVGGVAHTKKYFTMETRAHAKKYFTMERLREMLSEAGFTDIRIELNIEGELMLAEGQK</sequence>
<keyword evidence="2 5" id="KW-0489">Methyltransferase</keyword>
<reference evidence="5" key="1">
    <citation type="journal article" date="2004" name="Science">
        <title>Reverse methanogenesis: testing the hypothesis with environmental genomics.</title>
        <authorList>
            <person name="Hallam S.J."/>
            <person name="Putnam N."/>
            <person name="Preston C.M."/>
            <person name="Detter J.C."/>
            <person name="Rokhsar D."/>
            <person name="Richardson P.M."/>
            <person name="DeLong E.F."/>
        </authorList>
    </citation>
    <scope>NUCLEOTIDE SEQUENCE</scope>
</reference>
<evidence type="ECO:0000313" key="5">
    <source>
        <dbReference type="EMBL" id="AAU83541.1"/>
    </source>
</evidence>
<proteinExistence type="predicted"/>
<evidence type="ECO:0000256" key="3">
    <source>
        <dbReference type="ARBA" id="ARBA00022679"/>
    </source>
</evidence>
<dbReference type="AlphaFoldDB" id="Q64AN6"/>
<dbReference type="InterPro" id="IPR029063">
    <property type="entry name" value="SAM-dependent_MTases_sf"/>
</dbReference>
<gene>
    <name evidence="5" type="ORF">GZ30H9_28</name>
</gene>
<dbReference type="PANTHER" id="PTHR44307">
    <property type="entry name" value="PHOSPHOETHANOLAMINE METHYLTRANSFERASE"/>
    <property type="match status" value="1"/>
</dbReference>
<dbReference type="Pfam" id="PF13489">
    <property type="entry name" value="Methyltransf_23"/>
    <property type="match status" value="1"/>
</dbReference>
<dbReference type="GO" id="GO:0032259">
    <property type="term" value="P:methylation"/>
    <property type="evidence" value="ECO:0007669"/>
    <property type="project" value="UniProtKB-KW"/>
</dbReference>
<organism evidence="5">
    <name type="scientific">Uncultured archaeon GZfos26G2</name>
    <dbReference type="NCBI Taxonomy" id="3386331"/>
    <lineage>
        <taxon>Archaea</taxon>
        <taxon>Methanobacteriati</taxon>
        <taxon>Methanobacteriota</taxon>
        <taxon>Stenosarchaea group</taxon>
        <taxon>Methanomicrobia</taxon>
        <taxon>Candidatus Methanophagales</taxon>
        <taxon>Candidatus Methanophagaceae</taxon>
        <taxon>Candidatus Methanophaga</taxon>
    </lineage>
</organism>
<evidence type="ECO:0000256" key="2">
    <source>
        <dbReference type="ARBA" id="ARBA00022603"/>
    </source>
</evidence>
<dbReference type="CDD" id="cd02440">
    <property type="entry name" value="AdoMet_MTases"/>
    <property type="match status" value="1"/>
</dbReference>
<dbReference type="SUPFAM" id="SSF53335">
    <property type="entry name" value="S-adenosyl-L-methionine-dependent methyltransferases"/>
    <property type="match status" value="1"/>
</dbReference>
<evidence type="ECO:0000256" key="1">
    <source>
        <dbReference type="ARBA" id="ARBA00005189"/>
    </source>
</evidence>
<comment type="pathway">
    <text evidence="4">Phospholipid metabolism.</text>
</comment>